<sequence>MKAADGNADTFALVTMFVRSFFKIAANFFCPLTLSLAKGL</sequence>
<dbReference type="Proteomes" id="UP000011717">
    <property type="component" value="Unassembled WGS sequence"/>
</dbReference>
<comment type="caution">
    <text evidence="1">The sequence shown here is derived from an EMBL/GenBank/DDBJ whole genome shotgun (WGS) entry which is preliminary data.</text>
</comment>
<evidence type="ECO:0000313" key="1">
    <source>
        <dbReference type="EMBL" id="EMD81685.1"/>
    </source>
</evidence>
<name>M2S8G8_9SPHN</name>
<dbReference type="EMBL" id="AMRV01000019">
    <property type="protein sequence ID" value="EMD81685.1"/>
    <property type="molecule type" value="Genomic_DNA"/>
</dbReference>
<gene>
    <name evidence="1" type="ORF">C725_2928</name>
</gene>
<protein>
    <submittedName>
        <fullName evidence="1">Uncharacterized protein</fullName>
    </submittedName>
</protein>
<organism evidence="1 2">
    <name type="scientific">Pacificimonas flava</name>
    <dbReference type="NCBI Taxonomy" id="1234595"/>
    <lineage>
        <taxon>Bacteria</taxon>
        <taxon>Pseudomonadati</taxon>
        <taxon>Pseudomonadota</taxon>
        <taxon>Alphaproteobacteria</taxon>
        <taxon>Sphingomonadales</taxon>
        <taxon>Sphingosinicellaceae</taxon>
        <taxon>Pacificimonas</taxon>
    </lineage>
</organism>
<evidence type="ECO:0000313" key="2">
    <source>
        <dbReference type="Proteomes" id="UP000011717"/>
    </source>
</evidence>
<keyword evidence="2" id="KW-1185">Reference proteome</keyword>
<proteinExistence type="predicted"/>
<reference evidence="1 2" key="1">
    <citation type="journal article" date="2013" name="Genome Announc.">
        <title>Draft Genome Sequence of Strain JLT2015T, Belonging to the Family Sphingomonadaceae of the Alphaproteobacteria.</title>
        <authorList>
            <person name="Tang K."/>
            <person name="Liu K."/>
            <person name="Li S."/>
            <person name="Jiao N."/>
        </authorList>
    </citation>
    <scope>NUCLEOTIDE SEQUENCE [LARGE SCALE GENOMIC DNA]</scope>
    <source>
        <strain evidence="1 2">JLT2015</strain>
    </source>
</reference>
<accession>M2S8G8</accession>
<dbReference type="AlphaFoldDB" id="M2S8G8"/>